<gene>
    <name evidence="6" type="ORF">EZS26_002223</name>
</gene>
<feature type="domain" description="Fibronectin type III-like" evidence="5">
    <location>
        <begin position="324"/>
        <end position="399"/>
    </location>
</feature>
<evidence type="ECO:0000313" key="6">
    <source>
        <dbReference type="EMBL" id="KAA6301617.1"/>
    </source>
</evidence>
<evidence type="ECO:0000313" key="7">
    <source>
        <dbReference type="Proteomes" id="UP000324575"/>
    </source>
</evidence>
<dbReference type="InterPro" id="IPR036962">
    <property type="entry name" value="Glyco_hydro_3_N_sf"/>
</dbReference>
<name>A0A5M8NZM6_9BACT</name>
<dbReference type="PANTHER" id="PTHR42715:SF10">
    <property type="entry name" value="BETA-GLUCOSIDASE"/>
    <property type="match status" value="1"/>
</dbReference>
<dbReference type="SMART" id="SM01217">
    <property type="entry name" value="Fn3_like"/>
    <property type="match status" value="1"/>
</dbReference>
<dbReference type="Proteomes" id="UP000324575">
    <property type="component" value="Unassembled WGS sequence"/>
</dbReference>
<comment type="similarity">
    <text evidence="1 4">Belongs to the glycosyl hydrolase 3 family.</text>
</comment>
<sequence>MKHILKTIFVFVWGIFPVIVFAEPAEGNPAFARLAGPEGTVLLKNNHQTLPLAHGAKIALFGINQVDYVKGGGGSGDVNVPYTRSFVYGLLKKEKEGKIDLYNELTNFYQTAYNNGSRNAHEPKISNHLMTEAKRFADTAVLCIGRYSEEGSDRKAEKGDYYLSDSEENLIKQIIAAGFQHLVVVFNVGGIVDTQWFKDNQAIDAVILAWQAGMEGGNVLADILTGDAYPSGKLADTFAKSYTDYPASATFKQSENFVNYEEDIFVGYRYFETLPGAAAKVNYEFGFGLSYTTFAISGISAKAQGDSIVIQAQVKNTGARSGKEVVQVYFSAPKGKLDKPAKELAAFRKTRELAPNESQTLTLAFPIADMSSYDDLDKVFPASYVLEKGKYKFLVGNSVRNVKETAWQYEVKKDRAVQTLSHQVLPKELAKRLLSSGKYEELSNLPSSIQAIKSVAETNRPVTEKTSRIRLQDVYKNRALMSQFLAELTTEELILLAGGRPNGAYSNTGGMGFLPHLGIPNILTADGPAGLRIWTTATAWPCGTQQACSWNSDLVEEIGQRVADECVASGTGIWLAPGMNIHRDPLCGRNFEYYSEDPLLCGKTAAALTKGVQSKKTAITLKHFACNNKETNRNSSDSRVSERALREIYLKGFEIAVKESAPWAMMTSYNLINGKETSENYELLTNILRNEWGYDGLLMTDWWNNSSHVLESKAGNDIKMPEGDANKLRSALKNGSLTRAELEHNIERLLNLIMKTQTWQQTQ</sequence>
<dbReference type="GO" id="GO:0005975">
    <property type="term" value="P:carbohydrate metabolic process"/>
    <property type="evidence" value="ECO:0007669"/>
    <property type="project" value="InterPro"/>
</dbReference>
<evidence type="ECO:0000256" key="2">
    <source>
        <dbReference type="ARBA" id="ARBA00022801"/>
    </source>
</evidence>
<dbReference type="Pfam" id="PF01915">
    <property type="entry name" value="Glyco_hydro_3_C"/>
    <property type="match status" value="1"/>
</dbReference>
<dbReference type="PRINTS" id="PR00133">
    <property type="entry name" value="GLHYDRLASE3"/>
</dbReference>
<keyword evidence="2 4" id="KW-0378">Hydrolase</keyword>
<accession>A0A5M8NZM6</accession>
<dbReference type="Pfam" id="PF00933">
    <property type="entry name" value="Glyco_hydro_3"/>
    <property type="match status" value="1"/>
</dbReference>
<dbReference type="InterPro" id="IPR017853">
    <property type="entry name" value="GH"/>
</dbReference>
<dbReference type="EC" id="3.2.1.21" evidence="6"/>
<keyword evidence="3" id="KW-0119">Carbohydrate metabolism</keyword>
<dbReference type="GO" id="GO:0008422">
    <property type="term" value="F:beta-glucosidase activity"/>
    <property type="evidence" value="ECO:0007669"/>
    <property type="project" value="UniProtKB-EC"/>
</dbReference>
<dbReference type="PROSITE" id="PS00775">
    <property type="entry name" value="GLYCOSYL_HYDROL_F3"/>
    <property type="match status" value="1"/>
</dbReference>
<dbReference type="Gene3D" id="3.20.20.300">
    <property type="entry name" value="Glycoside hydrolase, family 3, N-terminal domain"/>
    <property type="match status" value="1"/>
</dbReference>
<dbReference type="Pfam" id="PF14310">
    <property type="entry name" value="Fn3-like"/>
    <property type="match status" value="1"/>
</dbReference>
<dbReference type="InterPro" id="IPR013783">
    <property type="entry name" value="Ig-like_fold"/>
</dbReference>
<dbReference type="EMBL" id="SNRX01000016">
    <property type="protein sequence ID" value="KAA6301617.1"/>
    <property type="molecule type" value="Genomic_DNA"/>
</dbReference>
<proteinExistence type="inferred from homology"/>
<keyword evidence="4 6" id="KW-0326">Glycosidase</keyword>
<dbReference type="Gene3D" id="2.60.40.10">
    <property type="entry name" value="Immunoglobulins"/>
    <property type="match status" value="1"/>
</dbReference>
<organism evidence="6 7">
    <name type="scientific">Candidatus Ordinivivax streblomastigis</name>
    <dbReference type="NCBI Taxonomy" id="2540710"/>
    <lineage>
        <taxon>Bacteria</taxon>
        <taxon>Pseudomonadati</taxon>
        <taxon>Bacteroidota</taxon>
        <taxon>Bacteroidia</taxon>
        <taxon>Bacteroidales</taxon>
        <taxon>Candidatus Ordinivivax</taxon>
    </lineage>
</organism>
<dbReference type="SUPFAM" id="SSF52279">
    <property type="entry name" value="Beta-D-glucan exohydrolase, C-terminal domain"/>
    <property type="match status" value="1"/>
</dbReference>
<evidence type="ECO:0000256" key="1">
    <source>
        <dbReference type="ARBA" id="ARBA00005336"/>
    </source>
</evidence>
<protein>
    <submittedName>
        <fullName evidence="6">Thermostable beta-glucosidase B</fullName>
        <ecNumber evidence="6">3.2.1.21</ecNumber>
    </submittedName>
</protein>
<comment type="caution">
    <text evidence="6">The sequence shown here is derived from an EMBL/GenBank/DDBJ whole genome shotgun (WGS) entry which is preliminary data.</text>
</comment>
<dbReference type="SUPFAM" id="SSF51445">
    <property type="entry name" value="(Trans)glycosidases"/>
    <property type="match status" value="1"/>
</dbReference>
<dbReference type="InterPro" id="IPR002772">
    <property type="entry name" value="Glyco_hydro_3_C"/>
</dbReference>
<dbReference type="InterPro" id="IPR036881">
    <property type="entry name" value="Glyco_hydro_3_C_sf"/>
</dbReference>
<evidence type="ECO:0000256" key="3">
    <source>
        <dbReference type="ARBA" id="ARBA00023277"/>
    </source>
</evidence>
<dbReference type="InterPro" id="IPR001764">
    <property type="entry name" value="Glyco_hydro_3_N"/>
</dbReference>
<dbReference type="InterPro" id="IPR050288">
    <property type="entry name" value="Cellulose_deg_GH3"/>
</dbReference>
<dbReference type="InterPro" id="IPR026891">
    <property type="entry name" value="Fn3-like"/>
</dbReference>
<reference evidence="6 7" key="1">
    <citation type="submission" date="2019-03" db="EMBL/GenBank/DDBJ databases">
        <title>Single cell metagenomics reveals metabolic interactions within the superorganism composed of flagellate Streblomastix strix and complex community of Bacteroidetes bacteria on its surface.</title>
        <authorList>
            <person name="Treitli S.C."/>
            <person name="Kolisko M."/>
            <person name="Husnik F."/>
            <person name="Keeling P."/>
            <person name="Hampl V."/>
        </authorList>
    </citation>
    <scope>NUCLEOTIDE SEQUENCE [LARGE SCALE GENOMIC DNA]</scope>
    <source>
        <strain evidence="6">St1</strain>
    </source>
</reference>
<evidence type="ECO:0000256" key="4">
    <source>
        <dbReference type="RuleBase" id="RU361161"/>
    </source>
</evidence>
<dbReference type="InterPro" id="IPR019800">
    <property type="entry name" value="Glyco_hydro_3_AS"/>
</dbReference>
<dbReference type="PANTHER" id="PTHR42715">
    <property type="entry name" value="BETA-GLUCOSIDASE"/>
    <property type="match status" value="1"/>
</dbReference>
<dbReference type="Gene3D" id="3.40.50.1700">
    <property type="entry name" value="Glycoside hydrolase family 3 C-terminal domain"/>
    <property type="match status" value="1"/>
</dbReference>
<dbReference type="AlphaFoldDB" id="A0A5M8NZM6"/>
<evidence type="ECO:0000259" key="5">
    <source>
        <dbReference type="SMART" id="SM01217"/>
    </source>
</evidence>